<dbReference type="SMART" id="SM00913">
    <property type="entry name" value="IBN_N"/>
    <property type="match status" value="1"/>
</dbReference>
<dbReference type="OMA" id="WPLMMQG"/>
<dbReference type="AlphaFoldDB" id="F4PQL8"/>
<dbReference type="OrthoDB" id="760868at2759"/>
<feature type="compositionally biased region" description="Acidic residues" evidence="8">
    <location>
        <begin position="751"/>
        <end position="768"/>
    </location>
</feature>
<dbReference type="InterPro" id="IPR058669">
    <property type="entry name" value="TPR_IPO7/11-like"/>
</dbReference>
<dbReference type="EMBL" id="GL883010">
    <property type="protein sequence ID" value="EGG21185.1"/>
    <property type="molecule type" value="Genomic_DNA"/>
</dbReference>
<keyword evidence="6" id="KW-0653">Protein transport</keyword>
<dbReference type="GO" id="GO:0031267">
    <property type="term" value="F:small GTPase binding"/>
    <property type="evidence" value="ECO:0007669"/>
    <property type="project" value="InterPro"/>
</dbReference>
<dbReference type="InterPro" id="IPR011989">
    <property type="entry name" value="ARM-like"/>
</dbReference>
<comment type="similarity">
    <text evidence="3">Belongs to the importin beta family.</text>
</comment>
<dbReference type="KEGG" id="dfa:DFA_01060"/>
<evidence type="ECO:0000256" key="6">
    <source>
        <dbReference type="ARBA" id="ARBA00022927"/>
    </source>
</evidence>
<keyword evidence="4" id="KW-0813">Transport</keyword>
<protein>
    <recommendedName>
        <fullName evidence="9">Importin N-terminal domain-containing protein</fullName>
    </recommendedName>
</protein>
<dbReference type="InterPro" id="IPR001494">
    <property type="entry name" value="Importin-beta_N"/>
</dbReference>
<feature type="compositionally biased region" description="Basic and acidic residues" evidence="8">
    <location>
        <begin position="903"/>
        <end position="923"/>
    </location>
</feature>
<gene>
    <name evidence="10" type="ORF">DFA_01060</name>
</gene>
<dbReference type="InterPro" id="IPR016024">
    <property type="entry name" value="ARM-type_fold"/>
</dbReference>
<feature type="compositionally biased region" description="Acidic residues" evidence="8">
    <location>
        <begin position="824"/>
        <end position="843"/>
    </location>
</feature>
<dbReference type="RefSeq" id="XP_004359035.1">
    <property type="nucleotide sequence ID" value="XM_004358978.1"/>
</dbReference>
<keyword evidence="7" id="KW-0539">Nucleus</keyword>
<evidence type="ECO:0000256" key="5">
    <source>
        <dbReference type="ARBA" id="ARBA00022490"/>
    </source>
</evidence>
<accession>F4PQL8</accession>
<organism evidence="10 11">
    <name type="scientific">Cavenderia fasciculata</name>
    <name type="common">Slime mold</name>
    <name type="synonym">Dictyostelium fasciculatum</name>
    <dbReference type="NCBI Taxonomy" id="261658"/>
    <lineage>
        <taxon>Eukaryota</taxon>
        <taxon>Amoebozoa</taxon>
        <taxon>Evosea</taxon>
        <taxon>Eumycetozoa</taxon>
        <taxon>Dictyostelia</taxon>
        <taxon>Acytosteliales</taxon>
        <taxon>Cavenderiaceae</taxon>
        <taxon>Cavenderia</taxon>
    </lineage>
</organism>
<dbReference type="Proteomes" id="UP000007797">
    <property type="component" value="Unassembled WGS sequence"/>
</dbReference>
<evidence type="ECO:0000256" key="2">
    <source>
        <dbReference type="ARBA" id="ARBA00004496"/>
    </source>
</evidence>
<dbReference type="GeneID" id="14874184"/>
<feature type="domain" description="Importin N-terminal" evidence="9">
    <location>
        <begin position="38"/>
        <end position="113"/>
    </location>
</feature>
<dbReference type="GO" id="GO:0006606">
    <property type="term" value="P:protein import into nucleus"/>
    <property type="evidence" value="ECO:0007669"/>
    <property type="project" value="TreeGrafter"/>
</dbReference>
<dbReference type="Pfam" id="PF25758">
    <property type="entry name" value="TPR_IPO11"/>
    <property type="match status" value="1"/>
</dbReference>
<name>F4PQL8_CACFS</name>
<keyword evidence="11" id="KW-1185">Reference proteome</keyword>
<dbReference type="Gene3D" id="1.25.10.10">
    <property type="entry name" value="Leucine-rich Repeat Variant"/>
    <property type="match status" value="2"/>
</dbReference>
<evidence type="ECO:0000256" key="8">
    <source>
        <dbReference type="SAM" id="MobiDB-lite"/>
    </source>
</evidence>
<evidence type="ECO:0000313" key="10">
    <source>
        <dbReference type="EMBL" id="EGG21185.1"/>
    </source>
</evidence>
<dbReference type="Pfam" id="PF03810">
    <property type="entry name" value="IBN_N"/>
    <property type="match status" value="1"/>
</dbReference>
<keyword evidence="5" id="KW-0963">Cytoplasm</keyword>
<dbReference type="SUPFAM" id="SSF48371">
    <property type="entry name" value="ARM repeat"/>
    <property type="match status" value="1"/>
</dbReference>
<evidence type="ECO:0000256" key="3">
    <source>
        <dbReference type="ARBA" id="ARBA00007991"/>
    </source>
</evidence>
<dbReference type="GO" id="GO:0005635">
    <property type="term" value="C:nuclear envelope"/>
    <property type="evidence" value="ECO:0007669"/>
    <property type="project" value="TreeGrafter"/>
</dbReference>
<dbReference type="GO" id="GO:0005829">
    <property type="term" value="C:cytosol"/>
    <property type="evidence" value="ECO:0007669"/>
    <property type="project" value="TreeGrafter"/>
</dbReference>
<evidence type="ECO:0000259" key="9">
    <source>
        <dbReference type="PROSITE" id="PS50166"/>
    </source>
</evidence>
<evidence type="ECO:0000256" key="7">
    <source>
        <dbReference type="ARBA" id="ARBA00023242"/>
    </source>
</evidence>
<sequence>MCCLRRRKKKMNQQQLIQSTVIALAHTFGYDDAVRLQAEAELEKFKSMEAYSQVLLRILASNEVNNDIKNAASIFLKNMVVQKWRGSIEDEVARMSDIDAQFIKDNLLEALVQTTGPVKRQIQHMIEIIANRDFPEKWPLLLERSIEYINSGNDQLVLNGIIGLQLGIKKFQFVPSGEKRIPLIAICERVIPLMLNILDTLANAPSDNLFHCPVLVTWTRFQNDAELWEEDPHEYLRSQYDAFKDVYSPRNEAHSFIQFLVEKRGRQQFDNMIALCMQVLHKYSSTADPAARNAGEKYGALAILGHLSDYLKGIAFYRGNLETMLVLHVFPELQSPLGYMRGQACWAFAQFYNIPFSNVSNFSNALRLTLNLLGDADLPVRVRAGTSICNLVRSKQGTDELRPVLSQLLDRLFALMNDIESDDLVTSIDSIIRRFKYEIGPYAISLTQRLCETFMRLCENEDDDSGMAANECMSALQTISRALAEAESPELYAALEPIVVPFLQKVLTPEQLLFIEPACNILTFFTYYPKKISPLMWTLFPSIIHVFNEGAFDMIDSMVDPLDNFISYGTEHFLTGGPYLESIVDMYKRVLGDINMPAFEAGEVCKIMESVLQRCRGRVDHIIPHVLETACGRLLNTSKENEMSKELTVYLLEQVSNCLFYNAAITVDFLMRHNLVQPVFIKWFASIKLLQRFYDKKICLLGLCSMLAITPTPAFVVAGSTHIIANVMEMMKYMLTIEKQIEKEGEKKEGDDDFIEQEEDEDDDDDEEHMFGEGDADFQFNENADHEDVDDPEERHLDQLEQLTMFLDDGGELEGDGEIEEAEFEGEDLDGDNEDEEEDELFENEQGGGFETPIDDVDELEFLINSFKSLFTNSPQLEATLTPKQQQKIKKYIDLIPIRKAKEARQKQLDAEDDAKRSAEVQAKKNLGKN</sequence>
<dbReference type="PANTHER" id="PTHR10997:SF18">
    <property type="entry name" value="D-IMPORTIN 7_RANBP7"/>
    <property type="match status" value="1"/>
</dbReference>
<feature type="region of interest" description="Disordered" evidence="8">
    <location>
        <begin position="824"/>
        <end position="853"/>
    </location>
</feature>
<evidence type="ECO:0000313" key="11">
    <source>
        <dbReference type="Proteomes" id="UP000007797"/>
    </source>
</evidence>
<feature type="region of interest" description="Disordered" evidence="8">
    <location>
        <begin position="903"/>
        <end position="930"/>
    </location>
</feature>
<feature type="region of interest" description="Disordered" evidence="8">
    <location>
        <begin position="745"/>
        <end position="793"/>
    </location>
</feature>
<reference evidence="11" key="1">
    <citation type="journal article" date="2011" name="Genome Res.">
        <title>Phylogeny-wide analysis of social amoeba genomes highlights ancient origins for complex intercellular communication.</title>
        <authorList>
            <person name="Heidel A.J."/>
            <person name="Lawal H.M."/>
            <person name="Felder M."/>
            <person name="Schilde C."/>
            <person name="Helps N.R."/>
            <person name="Tunggal B."/>
            <person name="Rivero F."/>
            <person name="John U."/>
            <person name="Schleicher M."/>
            <person name="Eichinger L."/>
            <person name="Platzer M."/>
            <person name="Noegel A.A."/>
            <person name="Schaap P."/>
            <person name="Gloeckner G."/>
        </authorList>
    </citation>
    <scope>NUCLEOTIDE SEQUENCE [LARGE SCALE GENOMIC DNA]</scope>
    <source>
        <strain evidence="11">SH3</strain>
    </source>
</reference>
<comment type="subcellular location">
    <subcellularLocation>
        <location evidence="2">Cytoplasm</location>
    </subcellularLocation>
    <subcellularLocation>
        <location evidence="1">Nucleus</location>
    </subcellularLocation>
</comment>
<dbReference type="PROSITE" id="PS50166">
    <property type="entry name" value="IMPORTIN_B_NT"/>
    <property type="match status" value="1"/>
</dbReference>
<evidence type="ECO:0000256" key="1">
    <source>
        <dbReference type="ARBA" id="ARBA00004123"/>
    </source>
</evidence>
<dbReference type="PANTHER" id="PTHR10997">
    <property type="entry name" value="IMPORTIN-7, 8, 11"/>
    <property type="match status" value="1"/>
</dbReference>
<proteinExistence type="inferred from homology"/>
<evidence type="ECO:0000256" key="4">
    <source>
        <dbReference type="ARBA" id="ARBA00022448"/>
    </source>
</evidence>
<dbReference type="STRING" id="1054147.F4PQL8"/>